<evidence type="ECO:0008006" key="12">
    <source>
        <dbReference type="Google" id="ProtNLM"/>
    </source>
</evidence>
<comment type="similarity">
    <text evidence="1 8">Belongs to the cytochrome P450 family.</text>
</comment>
<accession>A0AAV0GSW0</accession>
<evidence type="ECO:0000313" key="11">
    <source>
        <dbReference type="Proteomes" id="UP001154282"/>
    </source>
</evidence>
<evidence type="ECO:0000256" key="1">
    <source>
        <dbReference type="ARBA" id="ARBA00010617"/>
    </source>
</evidence>
<evidence type="ECO:0000256" key="6">
    <source>
        <dbReference type="ARBA" id="ARBA00023033"/>
    </source>
</evidence>
<dbReference type="InterPro" id="IPR002401">
    <property type="entry name" value="Cyt_P450_E_grp-I"/>
</dbReference>
<organism evidence="10 11">
    <name type="scientific">Linum tenue</name>
    <dbReference type="NCBI Taxonomy" id="586396"/>
    <lineage>
        <taxon>Eukaryota</taxon>
        <taxon>Viridiplantae</taxon>
        <taxon>Streptophyta</taxon>
        <taxon>Embryophyta</taxon>
        <taxon>Tracheophyta</taxon>
        <taxon>Spermatophyta</taxon>
        <taxon>Magnoliopsida</taxon>
        <taxon>eudicotyledons</taxon>
        <taxon>Gunneridae</taxon>
        <taxon>Pentapetalae</taxon>
        <taxon>rosids</taxon>
        <taxon>fabids</taxon>
        <taxon>Malpighiales</taxon>
        <taxon>Linaceae</taxon>
        <taxon>Linum</taxon>
    </lineage>
</organism>
<protein>
    <recommendedName>
        <fullName evidence="12">Cytochrome P450</fullName>
    </recommendedName>
</protein>
<keyword evidence="6 8" id="KW-0503">Monooxygenase</keyword>
<keyword evidence="9" id="KW-1133">Transmembrane helix</keyword>
<keyword evidence="9" id="KW-0812">Transmembrane</keyword>
<dbReference type="FunFam" id="1.10.630.10:FF:000026">
    <property type="entry name" value="Cytochrome P450 82C4"/>
    <property type="match status" value="1"/>
</dbReference>
<keyword evidence="11" id="KW-1185">Reference proteome</keyword>
<dbReference type="GO" id="GO:0004497">
    <property type="term" value="F:monooxygenase activity"/>
    <property type="evidence" value="ECO:0007669"/>
    <property type="project" value="UniProtKB-KW"/>
</dbReference>
<evidence type="ECO:0000256" key="3">
    <source>
        <dbReference type="ARBA" id="ARBA00022723"/>
    </source>
</evidence>
<keyword evidence="5 7" id="KW-0408">Iron</keyword>
<evidence type="ECO:0000256" key="8">
    <source>
        <dbReference type="RuleBase" id="RU000461"/>
    </source>
</evidence>
<dbReference type="PRINTS" id="PR00463">
    <property type="entry name" value="EP450I"/>
</dbReference>
<dbReference type="Proteomes" id="UP001154282">
    <property type="component" value="Unassembled WGS sequence"/>
</dbReference>
<feature type="binding site" description="axial binding residue" evidence="7">
    <location>
        <position position="474"/>
    </location>
    <ligand>
        <name>heme</name>
        <dbReference type="ChEBI" id="CHEBI:30413"/>
    </ligand>
    <ligandPart>
        <name>Fe</name>
        <dbReference type="ChEBI" id="CHEBI:18248"/>
    </ligandPart>
</feature>
<keyword evidence="4 8" id="KW-0560">Oxidoreductase</keyword>
<comment type="caution">
    <text evidence="10">The sequence shown here is derived from an EMBL/GenBank/DDBJ whole genome shotgun (WGS) entry which is preliminary data.</text>
</comment>
<keyword evidence="3 7" id="KW-0479">Metal-binding</keyword>
<name>A0AAV0GSW0_9ROSI</name>
<dbReference type="PRINTS" id="PR00385">
    <property type="entry name" value="P450"/>
</dbReference>
<dbReference type="Gene3D" id="1.10.630.10">
    <property type="entry name" value="Cytochrome P450"/>
    <property type="match status" value="1"/>
</dbReference>
<dbReference type="GO" id="GO:0005506">
    <property type="term" value="F:iron ion binding"/>
    <property type="evidence" value="ECO:0007669"/>
    <property type="project" value="InterPro"/>
</dbReference>
<evidence type="ECO:0000256" key="5">
    <source>
        <dbReference type="ARBA" id="ARBA00023004"/>
    </source>
</evidence>
<dbReference type="AlphaFoldDB" id="A0AAV0GSW0"/>
<dbReference type="Pfam" id="PF00067">
    <property type="entry name" value="p450"/>
    <property type="match status" value="1"/>
</dbReference>
<dbReference type="PANTHER" id="PTHR47947:SF39">
    <property type="entry name" value="CYTOCHROME P450"/>
    <property type="match status" value="1"/>
</dbReference>
<evidence type="ECO:0000313" key="10">
    <source>
        <dbReference type="EMBL" id="CAI0376066.1"/>
    </source>
</evidence>
<dbReference type="EMBL" id="CAMGYJ010000002">
    <property type="protein sequence ID" value="CAI0376066.1"/>
    <property type="molecule type" value="Genomic_DNA"/>
</dbReference>
<feature type="transmembrane region" description="Helical" evidence="9">
    <location>
        <begin position="12"/>
        <end position="29"/>
    </location>
</feature>
<dbReference type="PROSITE" id="PS00086">
    <property type="entry name" value="CYTOCHROME_P450"/>
    <property type="match status" value="1"/>
</dbReference>
<evidence type="ECO:0000256" key="4">
    <source>
        <dbReference type="ARBA" id="ARBA00023002"/>
    </source>
</evidence>
<dbReference type="GO" id="GO:0016705">
    <property type="term" value="F:oxidoreductase activity, acting on paired donors, with incorporation or reduction of molecular oxygen"/>
    <property type="evidence" value="ECO:0007669"/>
    <property type="project" value="InterPro"/>
</dbReference>
<dbReference type="InterPro" id="IPR050651">
    <property type="entry name" value="Plant_Cytochrome_P450_Monoox"/>
</dbReference>
<dbReference type="GO" id="GO:0020037">
    <property type="term" value="F:heme binding"/>
    <property type="evidence" value="ECO:0007669"/>
    <property type="project" value="InterPro"/>
</dbReference>
<keyword evidence="2 7" id="KW-0349">Heme</keyword>
<evidence type="ECO:0000256" key="2">
    <source>
        <dbReference type="ARBA" id="ARBA00022617"/>
    </source>
</evidence>
<gene>
    <name evidence="10" type="ORF">LITE_LOCUS843</name>
</gene>
<proteinExistence type="inferred from homology"/>
<evidence type="ECO:0000256" key="9">
    <source>
        <dbReference type="SAM" id="Phobius"/>
    </source>
</evidence>
<reference evidence="10" key="1">
    <citation type="submission" date="2022-08" db="EMBL/GenBank/DDBJ databases">
        <authorList>
            <person name="Gutierrez-Valencia J."/>
        </authorList>
    </citation>
    <scope>NUCLEOTIDE SEQUENCE</scope>
</reference>
<evidence type="ECO:0000256" key="7">
    <source>
        <dbReference type="PIRSR" id="PIRSR602401-1"/>
    </source>
</evidence>
<comment type="cofactor">
    <cofactor evidence="7">
        <name>heme</name>
        <dbReference type="ChEBI" id="CHEBI:30413"/>
    </cofactor>
</comment>
<keyword evidence="9" id="KW-0472">Membrane</keyword>
<dbReference type="InterPro" id="IPR017972">
    <property type="entry name" value="Cyt_P450_CS"/>
</dbReference>
<sequence length="534" mass="58831">MDNWLSQFGDLILSTALALLFFVSISYWIQKPRKQRLTSSAPVASGAWPVIGHLPVLSGRQLPHHALGSLADKHGPIFTLRLGRRQALVISSWELAKEIFTTNDAAVSSRPPLTASKLLGYDFAMFAFTPYGPYWREMRKITVLELLSVRRLELLGHVRASELATSMKELHGKTTSSSLVDLNQWVSDLSLNVVLRMVAGKRYFGSGAMDGGEEGIATARRMQKAVRELYEYLAMFVVRDVFPSLGWADIGGYEKVMKRIAADMDGILQDLLDEHKRKRAAASGGADGSGGTDQRDFMDVLLSLLDGADEVGGYDSDAVIKSTVLAMIAAGTDTATVTVTWAISLLLNNRHVLLRAQKELDDVVSKDRISPTDGELNNLVYLKAIVKETLRLYPATPLSSPRQFTRDCHVGGYPAPEGTWLIVNLWKIHTDPEVWGPDPMEFRPERFLTAAHRDVDVRGSDFHLMPFGSGRRGCPGVNFGLQMVHQILASVLHAFDVSSKDGADVDMTESFGLTNAKATPLEVHVSPRLPADLY</sequence>
<dbReference type="InterPro" id="IPR001128">
    <property type="entry name" value="Cyt_P450"/>
</dbReference>
<dbReference type="SUPFAM" id="SSF48264">
    <property type="entry name" value="Cytochrome P450"/>
    <property type="match status" value="1"/>
</dbReference>
<dbReference type="PANTHER" id="PTHR47947">
    <property type="entry name" value="CYTOCHROME P450 82C3-RELATED"/>
    <property type="match status" value="1"/>
</dbReference>
<dbReference type="InterPro" id="IPR036396">
    <property type="entry name" value="Cyt_P450_sf"/>
</dbReference>